<sequence>MPHTVLSLFCLKNTLCCLLLNCQTILQHFVCINRLSREIDGVSLVLLKISKPMN</sequence>
<dbReference type="EMBL" id="CM004394">
    <property type="protein sequence ID" value="KAG8649211.1"/>
    <property type="molecule type" value="Genomic_DNA"/>
</dbReference>
<keyword evidence="2" id="KW-1185">Reference proteome</keyword>
<comment type="caution">
    <text evidence="1">The sequence shown here is derived from an EMBL/GenBank/DDBJ whole genome shotgun (WGS) entry which is preliminary data.</text>
</comment>
<evidence type="ECO:0000313" key="2">
    <source>
        <dbReference type="Proteomes" id="UP000091857"/>
    </source>
</evidence>
<accession>A0ACB7HE87</accession>
<dbReference type="Proteomes" id="UP000091857">
    <property type="component" value="Chromosome 8"/>
</dbReference>
<reference evidence="2" key="1">
    <citation type="journal article" date="2016" name="Nat. Biotechnol.">
        <title>Sequencing wild and cultivated cassava and related species reveals extensive interspecific hybridization and genetic diversity.</title>
        <authorList>
            <person name="Bredeson J.V."/>
            <person name="Lyons J.B."/>
            <person name="Prochnik S.E."/>
            <person name="Wu G.A."/>
            <person name="Ha C.M."/>
            <person name="Edsinger-Gonzales E."/>
            <person name="Grimwood J."/>
            <person name="Schmutz J."/>
            <person name="Rabbi I.Y."/>
            <person name="Egesi C."/>
            <person name="Nauluvula P."/>
            <person name="Lebot V."/>
            <person name="Ndunguru J."/>
            <person name="Mkamilo G."/>
            <person name="Bart R.S."/>
            <person name="Setter T.L."/>
            <person name="Gleadow R.M."/>
            <person name="Kulakow P."/>
            <person name="Ferguson M.E."/>
            <person name="Rounsley S."/>
            <person name="Rokhsar D.S."/>
        </authorList>
    </citation>
    <scope>NUCLEOTIDE SEQUENCE [LARGE SCALE GENOMIC DNA]</scope>
    <source>
        <strain evidence="2">cv. AM560-2</strain>
    </source>
</reference>
<name>A0ACB7HE87_MANES</name>
<gene>
    <name evidence="1" type="ORF">MANES_08G075974v8</name>
</gene>
<proteinExistence type="predicted"/>
<organism evidence="1 2">
    <name type="scientific">Manihot esculenta</name>
    <name type="common">Cassava</name>
    <name type="synonym">Jatropha manihot</name>
    <dbReference type="NCBI Taxonomy" id="3983"/>
    <lineage>
        <taxon>Eukaryota</taxon>
        <taxon>Viridiplantae</taxon>
        <taxon>Streptophyta</taxon>
        <taxon>Embryophyta</taxon>
        <taxon>Tracheophyta</taxon>
        <taxon>Spermatophyta</taxon>
        <taxon>Magnoliopsida</taxon>
        <taxon>eudicotyledons</taxon>
        <taxon>Gunneridae</taxon>
        <taxon>Pentapetalae</taxon>
        <taxon>rosids</taxon>
        <taxon>fabids</taxon>
        <taxon>Malpighiales</taxon>
        <taxon>Euphorbiaceae</taxon>
        <taxon>Crotonoideae</taxon>
        <taxon>Manihoteae</taxon>
        <taxon>Manihot</taxon>
    </lineage>
</organism>
<evidence type="ECO:0000313" key="1">
    <source>
        <dbReference type="EMBL" id="KAG8649211.1"/>
    </source>
</evidence>
<protein>
    <submittedName>
        <fullName evidence="1">Uncharacterized protein</fullName>
    </submittedName>
</protein>